<dbReference type="Pfam" id="PF04893">
    <property type="entry name" value="Yip1"/>
    <property type="match status" value="1"/>
</dbReference>
<protein>
    <submittedName>
        <fullName evidence="7">YIP1 family protein</fullName>
    </submittedName>
</protein>
<keyword evidence="4 5" id="KW-0472">Membrane</keyword>
<evidence type="ECO:0000313" key="8">
    <source>
        <dbReference type="Proteomes" id="UP001516620"/>
    </source>
</evidence>
<comment type="subcellular location">
    <subcellularLocation>
        <location evidence="1">Membrane</location>
        <topology evidence="1">Multi-pass membrane protein</topology>
    </subcellularLocation>
</comment>
<keyword evidence="3 5" id="KW-1133">Transmembrane helix</keyword>
<keyword evidence="8" id="KW-1185">Reference proteome</keyword>
<evidence type="ECO:0000313" key="7">
    <source>
        <dbReference type="EMBL" id="MBM6997564.1"/>
    </source>
</evidence>
<evidence type="ECO:0000256" key="1">
    <source>
        <dbReference type="ARBA" id="ARBA00004141"/>
    </source>
</evidence>
<dbReference type="Proteomes" id="UP001516620">
    <property type="component" value="Unassembled WGS sequence"/>
</dbReference>
<gene>
    <name evidence="7" type="ORF">IM700_018040</name>
</gene>
<evidence type="ECO:0000256" key="3">
    <source>
        <dbReference type="ARBA" id="ARBA00022989"/>
    </source>
</evidence>
<evidence type="ECO:0000256" key="4">
    <source>
        <dbReference type="ARBA" id="ARBA00023136"/>
    </source>
</evidence>
<proteinExistence type="predicted"/>
<comment type="caution">
    <text evidence="7">The sequence shown here is derived from an EMBL/GenBank/DDBJ whole genome shotgun (WGS) entry which is preliminary data.</text>
</comment>
<feature type="transmembrane region" description="Helical" evidence="5">
    <location>
        <begin position="25"/>
        <end position="44"/>
    </location>
</feature>
<feature type="transmembrane region" description="Helical" evidence="5">
    <location>
        <begin position="114"/>
        <end position="136"/>
    </location>
</feature>
<evidence type="ECO:0000256" key="2">
    <source>
        <dbReference type="ARBA" id="ARBA00022692"/>
    </source>
</evidence>
<reference evidence="7 8" key="1">
    <citation type="submission" date="2021-01" db="EMBL/GenBank/DDBJ databases">
        <title>Paenibacillus sp.nov. isolated from the rhizosphere soil of tomato plant.</title>
        <authorList>
            <person name="Thin K.K."/>
            <person name="Zhang X."/>
            <person name="He S."/>
        </authorList>
    </citation>
    <scope>NUCLEOTIDE SEQUENCE [LARGE SCALE GENOMIC DNA]</scope>
    <source>
        <strain evidence="7 8">DXFW5</strain>
    </source>
</reference>
<organism evidence="7 8">
    <name type="scientific">Paenibacillus rhizolycopersici</name>
    <dbReference type="NCBI Taxonomy" id="2780073"/>
    <lineage>
        <taxon>Bacteria</taxon>
        <taxon>Bacillati</taxon>
        <taxon>Bacillota</taxon>
        <taxon>Bacilli</taxon>
        <taxon>Bacillales</taxon>
        <taxon>Paenibacillaceae</taxon>
        <taxon>Paenibacillus</taxon>
    </lineage>
</organism>
<sequence>MKNVFTIFTAPEETFKRVRESKTTWLFALAVLLVVSVVVIYMQMPTLEKEFQRQFQNQQIDAGMQQTFMATAKTTAYIMGAIMPVIMLFVTGLLLMLLNLVVRGEGKYMQFVSIAAFAALPGIVGSLITGIMVMTMDVQSATDVSLSLGAFVADKSSQTYRLLSLINPFSIWSLVLYIIGSSVIMNRPRKTVATWIIAAWVVISLGSLLLS</sequence>
<feature type="transmembrane region" description="Helical" evidence="5">
    <location>
        <begin position="76"/>
        <end position="102"/>
    </location>
</feature>
<feature type="domain" description="Yip1" evidence="6">
    <location>
        <begin position="6"/>
        <end position="208"/>
    </location>
</feature>
<feature type="transmembrane region" description="Helical" evidence="5">
    <location>
        <begin position="162"/>
        <end position="180"/>
    </location>
</feature>
<dbReference type="RefSeq" id="WP_193416599.1">
    <property type="nucleotide sequence ID" value="NZ_JADCNN020000020.1"/>
</dbReference>
<evidence type="ECO:0000256" key="5">
    <source>
        <dbReference type="SAM" id="Phobius"/>
    </source>
</evidence>
<feature type="transmembrane region" description="Helical" evidence="5">
    <location>
        <begin position="192"/>
        <end position="210"/>
    </location>
</feature>
<dbReference type="EMBL" id="JADCNN020000020">
    <property type="protein sequence ID" value="MBM6997564.1"/>
    <property type="molecule type" value="Genomic_DNA"/>
</dbReference>
<name>A0ABS2HDA4_9BACL</name>
<dbReference type="InterPro" id="IPR006977">
    <property type="entry name" value="Yip1_dom"/>
</dbReference>
<accession>A0ABS2HDA4</accession>
<keyword evidence="2 5" id="KW-0812">Transmembrane</keyword>
<evidence type="ECO:0000259" key="6">
    <source>
        <dbReference type="Pfam" id="PF04893"/>
    </source>
</evidence>